<keyword evidence="14 16" id="KW-0234">DNA repair</keyword>
<keyword evidence="5 16" id="KW-0963">Cytoplasm</keyword>
<organism evidence="18 19">
    <name type="scientific">Roseimaritima ulvae</name>
    <dbReference type="NCBI Taxonomy" id="980254"/>
    <lineage>
        <taxon>Bacteria</taxon>
        <taxon>Pseudomonadati</taxon>
        <taxon>Planctomycetota</taxon>
        <taxon>Planctomycetia</taxon>
        <taxon>Pirellulales</taxon>
        <taxon>Pirellulaceae</taxon>
        <taxon>Roseimaritima</taxon>
    </lineage>
</organism>
<feature type="site" description="Substrate discrimination" evidence="16">
    <location>
        <position position="11"/>
    </location>
</feature>
<evidence type="ECO:0000256" key="11">
    <source>
        <dbReference type="ARBA" id="ARBA00022842"/>
    </source>
</evidence>
<dbReference type="Gene3D" id="3.30.70.270">
    <property type="match status" value="1"/>
</dbReference>
<dbReference type="InterPro" id="IPR001126">
    <property type="entry name" value="UmuC"/>
</dbReference>
<dbReference type="GO" id="GO:0006261">
    <property type="term" value="P:DNA-templated DNA replication"/>
    <property type="evidence" value="ECO:0007669"/>
    <property type="project" value="UniProtKB-UniRule"/>
</dbReference>
<keyword evidence="6 16" id="KW-0808">Transferase</keyword>
<dbReference type="PANTHER" id="PTHR11076:SF33">
    <property type="entry name" value="DNA POLYMERASE KAPPA"/>
    <property type="match status" value="1"/>
</dbReference>
<dbReference type="Gene3D" id="1.10.150.20">
    <property type="entry name" value="5' to 3' exonuclease, C-terminal subdomain"/>
    <property type="match status" value="1"/>
</dbReference>
<name>A0A5B9QT65_9BACT</name>
<evidence type="ECO:0000313" key="19">
    <source>
        <dbReference type="Proteomes" id="UP000325286"/>
    </source>
</evidence>
<dbReference type="GO" id="GO:0003887">
    <property type="term" value="F:DNA-directed DNA polymerase activity"/>
    <property type="evidence" value="ECO:0007669"/>
    <property type="project" value="UniProtKB-UniRule"/>
</dbReference>
<dbReference type="GO" id="GO:0006281">
    <property type="term" value="P:DNA repair"/>
    <property type="evidence" value="ECO:0007669"/>
    <property type="project" value="UniProtKB-UniRule"/>
</dbReference>
<evidence type="ECO:0000256" key="13">
    <source>
        <dbReference type="ARBA" id="ARBA00023125"/>
    </source>
</evidence>
<evidence type="ECO:0000256" key="6">
    <source>
        <dbReference type="ARBA" id="ARBA00022679"/>
    </source>
</evidence>
<keyword evidence="10 16" id="KW-0227">DNA damage</keyword>
<dbReference type="CDD" id="cd03586">
    <property type="entry name" value="PolY_Pol_IV_kappa"/>
    <property type="match status" value="1"/>
</dbReference>
<accession>A0A5B9QT65</accession>
<dbReference type="FunFam" id="3.40.1170.60:FF:000001">
    <property type="entry name" value="DNA polymerase IV"/>
    <property type="match status" value="1"/>
</dbReference>
<keyword evidence="9 16" id="KW-0479">Metal-binding</keyword>
<dbReference type="InterPro" id="IPR050116">
    <property type="entry name" value="DNA_polymerase-Y"/>
</dbReference>
<evidence type="ECO:0000256" key="3">
    <source>
        <dbReference type="ARBA" id="ARBA00011245"/>
    </source>
</evidence>
<dbReference type="GO" id="GO:0042276">
    <property type="term" value="P:error-prone translesion synthesis"/>
    <property type="evidence" value="ECO:0007669"/>
    <property type="project" value="TreeGrafter"/>
</dbReference>
<evidence type="ECO:0000256" key="16">
    <source>
        <dbReference type="HAMAP-Rule" id="MF_01113"/>
    </source>
</evidence>
<dbReference type="GO" id="GO:0000287">
    <property type="term" value="F:magnesium ion binding"/>
    <property type="evidence" value="ECO:0007669"/>
    <property type="project" value="UniProtKB-UniRule"/>
</dbReference>
<gene>
    <name evidence="16 18" type="primary">dinB</name>
    <name evidence="18" type="ORF">UC8_26210</name>
</gene>
<evidence type="ECO:0000256" key="10">
    <source>
        <dbReference type="ARBA" id="ARBA00022763"/>
    </source>
</evidence>
<dbReference type="EC" id="2.7.7.7" evidence="16"/>
<dbReference type="KEGG" id="rul:UC8_26210"/>
<dbReference type="Gene3D" id="3.40.1170.60">
    <property type="match status" value="1"/>
</dbReference>
<dbReference type="EMBL" id="CP042914">
    <property type="protein sequence ID" value="QEG40605.1"/>
    <property type="molecule type" value="Genomic_DNA"/>
</dbReference>
<feature type="binding site" evidence="16">
    <location>
        <position position="6"/>
    </location>
    <ligand>
        <name>Mg(2+)</name>
        <dbReference type="ChEBI" id="CHEBI:18420"/>
    </ligand>
</feature>
<comment type="similarity">
    <text evidence="2 16">Belongs to the DNA polymerase type-Y family.</text>
</comment>
<dbReference type="FunFam" id="3.30.1490.100:FF:000004">
    <property type="entry name" value="DNA polymerase IV"/>
    <property type="match status" value="1"/>
</dbReference>
<feature type="binding site" evidence="16">
    <location>
        <position position="101"/>
    </location>
    <ligand>
        <name>Mg(2+)</name>
        <dbReference type="ChEBI" id="CHEBI:18420"/>
    </ligand>
</feature>
<evidence type="ECO:0000256" key="4">
    <source>
        <dbReference type="ARBA" id="ARBA00022457"/>
    </source>
</evidence>
<keyword evidence="19" id="KW-1185">Reference proteome</keyword>
<evidence type="ECO:0000256" key="15">
    <source>
        <dbReference type="ARBA" id="ARBA00049244"/>
    </source>
</evidence>
<dbReference type="PANTHER" id="PTHR11076">
    <property type="entry name" value="DNA REPAIR POLYMERASE UMUC / TRANSFERASE FAMILY MEMBER"/>
    <property type="match status" value="1"/>
</dbReference>
<keyword evidence="12 16" id="KW-0239">DNA-directed DNA polymerase</keyword>
<dbReference type="InterPro" id="IPR036775">
    <property type="entry name" value="DNA_pol_Y-fam_lit_finger_sf"/>
</dbReference>
<dbReference type="InterPro" id="IPR022880">
    <property type="entry name" value="DNApol_IV"/>
</dbReference>
<evidence type="ECO:0000256" key="7">
    <source>
        <dbReference type="ARBA" id="ARBA00022695"/>
    </source>
</evidence>
<dbReference type="InterPro" id="IPR043502">
    <property type="entry name" value="DNA/RNA_pol_sf"/>
</dbReference>
<dbReference type="Gene3D" id="3.30.1490.100">
    <property type="entry name" value="DNA polymerase, Y-family, little finger domain"/>
    <property type="match status" value="1"/>
</dbReference>
<feature type="domain" description="UmuC" evidence="17">
    <location>
        <begin position="2"/>
        <end position="183"/>
    </location>
</feature>
<keyword evidence="8 16" id="KW-0235">DNA replication</keyword>
<feature type="active site" evidence="16">
    <location>
        <position position="102"/>
    </location>
</feature>
<dbReference type="Proteomes" id="UP000325286">
    <property type="component" value="Chromosome"/>
</dbReference>
<dbReference type="RefSeq" id="WP_068130767.1">
    <property type="nucleotide sequence ID" value="NZ_CP042914.1"/>
</dbReference>
<keyword evidence="4 16" id="KW-0515">Mutator protein</keyword>
<evidence type="ECO:0000256" key="12">
    <source>
        <dbReference type="ARBA" id="ARBA00022932"/>
    </source>
</evidence>
<keyword evidence="7 16" id="KW-0548">Nucleotidyltransferase</keyword>
<comment type="cofactor">
    <cofactor evidence="16">
        <name>Mg(2+)</name>
        <dbReference type="ChEBI" id="CHEBI:18420"/>
    </cofactor>
    <text evidence="16">Binds 2 magnesium ions per subunit.</text>
</comment>
<dbReference type="PROSITE" id="PS50173">
    <property type="entry name" value="UMUC"/>
    <property type="match status" value="1"/>
</dbReference>
<proteinExistence type="inferred from homology"/>
<dbReference type="GO" id="GO:0003684">
    <property type="term" value="F:damaged DNA binding"/>
    <property type="evidence" value="ECO:0007669"/>
    <property type="project" value="InterPro"/>
</dbReference>
<evidence type="ECO:0000256" key="8">
    <source>
        <dbReference type="ARBA" id="ARBA00022705"/>
    </source>
</evidence>
<evidence type="ECO:0000256" key="5">
    <source>
        <dbReference type="ARBA" id="ARBA00022490"/>
    </source>
</evidence>
<dbReference type="Pfam" id="PF11798">
    <property type="entry name" value="IMS_HHH"/>
    <property type="match status" value="1"/>
</dbReference>
<comment type="subunit">
    <text evidence="3 16">Monomer.</text>
</comment>
<dbReference type="AlphaFoldDB" id="A0A5B9QT65"/>
<protein>
    <recommendedName>
        <fullName evidence="16">DNA polymerase IV</fullName>
        <shortName evidence="16">Pol IV</shortName>
        <ecNumber evidence="16">2.7.7.7</ecNumber>
    </recommendedName>
</protein>
<comment type="function">
    <text evidence="16">Poorly processive, error-prone DNA polymerase involved in untargeted mutagenesis. Copies undamaged DNA at stalled replication forks, which arise in vivo from mismatched or misaligned primer ends. These misaligned primers can be extended by PolIV. Exhibits no 3'-5' exonuclease (proofreading) activity. May be involved in translesional synthesis, in conjunction with the beta clamp from PolIII.</text>
</comment>
<sequence length="384" mass="42770">MILHVDMDAFYASIEQRDRPELRGLPVVVGGSRDGRGVVAAASYEARRFGIHSAMPGKRAAQLCPDAVFVKTDMAKYAAVGRQVRAIFHAYTPLVQPLSLDEAFLDVSGSQALFGDAAAIGRQIQQQIADDLNLVASVGIAPLKFVAKIASDLQKPSGFVVVAADQVQPFLDPLPISRLWGVGRVGQQKLQTIGIQRIADLRVCSQIDLERRFGRWGTHLWKLANGIDERRVVPDHQAKQIGHERTFWEDLDDESMLRSAVSSLVEQVCLRLRHANHTASSVGLKYRRHDFRTFTRSRAIPATDSTQAILQHVLELLAEMRSREPAKVRLVGVSLSQFKPAGQPQQMSLFEDPAQTKQHNIDRVLDQLGSQIHRASSHQWKHRP</sequence>
<evidence type="ECO:0000256" key="14">
    <source>
        <dbReference type="ARBA" id="ARBA00023204"/>
    </source>
</evidence>
<evidence type="ECO:0000256" key="2">
    <source>
        <dbReference type="ARBA" id="ARBA00010945"/>
    </source>
</evidence>
<dbReference type="InterPro" id="IPR043128">
    <property type="entry name" value="Rev_trsase/Diguanyl_cyclase"/>
</dbReference>
<dbReference type="Pfam" id="PF00817">
    <property type="entry name" value="IMS"/>
    <property type="match status" value="1"/>
</dbReference>
<evidence type="ECO:0000256" key="1">
    <source>
        <dbReference type="ARBA" id="ARBA00004496"/>
    </source>
</evidence>
<dbReference type="Pfam" id="PF11799">
    <property type="entry name" value="IMS_C"/>
    <property type="match status" value="1"/>
</dbReference>
<dbReference type="SUPFAM" id="SSF56672">
    <property type="entry name" value="DNA/RNA polymerases"/>
    <property type="match status" value="1"/>
</dbReference>
<evidence type="ECO:0000259" key="17">
    <source>
        <dbReference type="PROSITE" id="PS50173"/>
    </source>
</evidence>
<comment type="subcellular location">
    <subcellularLocation>
        <location evidence="1 16">Cytoplasm</location>
    </subcellularLocation>
</comment>
<dbReference type="InterPro" id="IPR024728">
    <property type="entry name" value="PolY_HhH_motif"/>
</dbReference>
<dbReference type="GO" id="GO:0009432">
    <property type="term" value="P:SOS response"/>
    <property type="evidence" value="ECO:0007669"/>
    <property type="project" value="TreeGrafter"/>
</dbReference>
<evidence type="ECO:0000313" key="18">
    <source>
        <dbReference type="EMBL" id="QEG40605.1"/>
    </source>
</evidence>
<dbReference type="HAMAP" id="MF_01113">
    <property type="entry name" value="DNApol_IV"/>
    <property type="match status" value="1"/>
</dbReference>
<dbReference type="SUPFAM" id="SSF100879">
    <property type="entry name" value="Lesion bypass DNA polymerase (Y-family), little finger domain"/>
    <property type="match status" value="1"/>
</dbReference>
<dbReference type="InterPro" id="IPR017961">
    <property type="entry name" value="DNA_pol_Y-fam_little_finger"/>
</dbReference>
<reference evidence="18 19" key="1">
    <citation type="submission" date="2019-08" db="EMBL/GenBank/DDBJ databases">
        <title>Deep-cultivation of Planctomycetes and their phenomic and genomic characterization uncovers novel biology.</title>
        <authorList>
            <person name="Wiegand S."/>
            <person name="Jogler M."/>
            <person name="Boedeker C."/>
            <person name="Pinto D."/>
            <person name="Vollmers J."/>
            <person name="Rivas-Marin E."/>
            <person name="Kohn T."/>
            <person name="Peeters S.H."/>
            <person name="Heuer A."/>
            <person name="Rast P."/>
            <person name="Oberbeckmann S."/>
            <person name="Bunk B."/>
            <person name="Jeske O."/>
            <person name="Meyerdierks A."/>
            <person name="Storesund J.E."/>
            <person name="Kallscheuer N."/>
            <person name="Luecker S."/>
            <person name="Lage O.M."/>
            <person name="Pohl T."/>
            <person name="Merkel B.J."/>
            <person name="Hornburger P."/>
            <person name="Mueller R.-W."/>
            <person name="Bruemmer F."/>
            <person name="Labrenz M."/>
            <person name="Spormann A.M."/>
            <person name="Op den Camp H."/>
            <person name="Overmann J."/>
            <person name="Amann R."/>
            <person name="Jetten M.S.M."/>
            <person name="Mascher T."/>
            <person name="Medema M.H."/>
            <person name="Devos D.P."/>
            <person name="Kaster A.-K."/>
            <person name="Ovreas L."/>
            <person name="Rohde M."/>
            <person name="Galperin M.Y."/>
            <person name="Jogler C."/>
        </authorList>
    </citation>
    <scope>NUCLEOTIDE SEQUENCE [LARGE SCALE GENOMIC DNA]</scope>
    <source>
        <strain evidence="18 19">UC8</strain>
    </source>
</reference>
<dbReference type="GO" id="GO:0005829">
    <property type="term" value="C:cytosol"/>
    <property type="evidence" value="ECO:0007669"/>
    <property type="project" value="TreeGrafter"/>
</dbReference>
<evidence type="ECO:0000256" key="9">
    <source>
        <dbReference type="ARBA" id="ARBA00022723"/>
    </source>
</evidence>
<keyword evidence="13 16" id="KW-0238">DNA-binding</keyword>
<comment type="catalytic activity">
    <reaction evidence="15 16">
        <text>DNA(n) + a 2'-deoxyribonucleoside 5'-triphosphate = DNA(n+1) + diphosphate</text>
        <dbReference type="Rhea" id="RHEA:22508"/>
        <dbReference type="Rhea" id="RHEA-COMP:17339"/>
        <dbReference type="Rhea" id="RHEA-COMP:17340"/>
        <dbReference type="ChEBI" id="CHEBI:33019"/>
        <dbReference type="ChEBI" id="CHEBI:61560"/>
        <dbReference type="ChEBI" id="CHEBI:173112"/>
        <dbReference type="EC" id="2.7.7.7"/>
    </reaction>
</comment>
<dbReference type="NCBIfam" id="NF002677">
    <property type="entry name" value="PRK02406.1"/>
    <property type="match status" value="1"/>
</dbReference>
<dbReference type="NCBIfam" id="NF002751">
    <property type="entry name" value="PRK02794.1"/>
    <property type="match status" value="1"/>
</dbReference>
<keyword evidence="11 16" id="KW-0460">Magnesium</keyword>
<dbReference type="OrthoDB" id="9808813at2"/>